<organism evidence="4 5">
    <name type="scientific">Solidesulfovibrio aerotolerans</name>
    <dbReference type="NCBI Taxonomy" id="295255"/>
    <lineage>
        <taxon>Bacteria</taxon>
        <taxon>Pseudomonadati</taxon>
        <taxon>Thermodesulfobacteriota</taxon>
        <taxon>Desulfovibrionia</taxon>
        <taxon>Desulfovibrionales</taxon>
        <taxon>Desulfovibrionaceae</taxon>
        <taxon>Solidesulfovibrio</taxon>
    </lineage>
</organism>
<accession>A0A7C9INB5</accession>
<name>A0A7C9INB5_9BACT</name>
<protein>
    <submittedName>
        <fullName evidence="4">Nicotinate-nucleotide adenylyltransferase</fullName>
    </submittedName>
</protein>
<dbReference type="InterPro" id="IPR004821">
    <property type="entry name" value="Cyt_trans-like"/>
</dbReference>
<evidence type="ECO:0000256" key="1">
    <source>
        <dbReference type="ARBA" id="ARBA00022679"/>
    </source>
</evidence>
<evidence type="ECO:0000313" key="4">
    <source>
        <dbReference type="EMBL" id="MYL85261.1"/>
    </source>
</evidence>
<dbReference type="Gene3D" id="3.40.50.620">
    <property type="entry name" value="HUPs"/>
    <property type="match status" value="1"/>
</dbReference>
<evidence type="ECO:0000256" key="2">
    <source>
        <dbReference type="ARBA" id="ARBA00022695"/>
    </source>
</evidence>
<evidence type="ECO:0000313" key="5">
    <source>
        <dbReference type="Proteomes" id="UP000482487"/>
    </source>
</evidence>
<dbReference type="PANTHER" id="PTHR21342:SF0">
    <property type="entry name" value="BIFUNCTIONAL NMN ADENYLYLTRANSFERASE_NUDIX HYDROLASE"/>
    <property type="match status" value="1"/>
</dbReference>
<comment type="caution">
    <text evidence="4">The sequence shown here is derived from an EMBL/GenBank/DDBJ whole genome shotgun (WGS) entry which is preliminary data.</text>
</comment>
<keyword evidence="2 4" id="KW-0548">Nucleotidyltransferase</keyword>
<dbReference type="Pfam" id="PF01467">
    <property type="entry name" value="CTP_transf_like"/>
    <property type="match status" value="1"/>
</dbReference>
<dbReference type="AlphaFoldDB" id="A0A7C9INB5"/>
<sequence>MSEKVPQAVIHGRFQVLHNDHLKYLLAGKALCHRLVVGVTNPDPSHTRHDPADPLRSLESSNPLTYFERAQLLHAVLTEAGLGPHAFFVVPFPINLPELYHHYVPMDALFLLTVYDEWGRRKLARFQNMGLDTRVLWDIPPEDKGLSATTVRRRMAAGEPWEHLVPPAAARLLRDWRVPERLAGQPGDAARQA</sequence>
<evidence type="ECO:0000259" key="3">
    <source>
        <dbReference type="Pfam" id="PF01467"/>
    </source>
</evidence>
<dbReference type="InterPro" id="IPR014729">
    <property type="entry name" value="Rossmann-like_a/b/a_fold"/>
</dbReference>
<dbReference type="Proteomes" id="UP000482487">
    <property type="component" value="Unassembled WGS sequence"/>
</dbReference>
<dbReference type="GO" id="GO:0016779">
    <property type="term" value="F:nucleotidyltransferase activity"/>
    <property type="evidence" value="ECO:0007669"/>
    <property type="project" value="UniProtKB-KW"/>
</dbReference>
<dbReference type="RefSeq" id="WP_160964055.1">
    <property type="nucleotide sequence ID" value="NZ_WVUD01000070.1"/>
</dbReference>
<dbReference type="OrthoDB" id="3249147at2"/>
<keyword evidence="1 4" id="KW-0808">Transferase</keyword>
<keyword evidence="5" id="KW-1185">Reference proteome</keyword>
<dbReference type="EMBL" id="WVUD01000070">
    <property type="protein sequence ID" value="MYL85261.1"/>
    <property type="molecule type" value="Genomic_DNA"/>
</dbReference>
<feature type="domain" description="Cytidyltransferase-like" evidence="3">
    <location>
        <begin position="10"/>
        <end position="56"/>
    </location>
</feature>
<reference evidence="4 5" key="1">
    <citation type="submission" date="2020-01" db="EMBL/GenBank/DDBJ databases">
        <title>Genome sequence of Desulfovibrio aerotolerans DSM 16695(T).</title>
        <authorList>
            <person name="Karnachuk O."/>
            <person name="Avakyan M."/>
            <person name="Mardanov A."/>
            <person name="Kadnikov V."/>
            <person name="Ravin N."/>
        </authorList>
    </citation>
    <scope>NUCLEOTIDE SEQUENCE [LARGE SCALE GENOMIC DNA]</scope>
    <source>
        <strain evidence="4 5">DSM 16695</strain>
    </source>
</reference>
<proteinExistence type="predicted"/>
<dbReference type="SUPFAM" id="SSF52374">
    <property type="entry name" value="Nucleotidylyl transferase"/>
    <property type="match status" value="1"/>
</dbReference>
<gene>
    <name evidence="4" type="ORF">GTA51_19380</name>
</gene>
<dbReference type="PANTHER" id="PTHR21342">
    <property type="entry name" value="PHOSPHOPANTETHEINE ADENYLYLTRANSFERASE"/>
    <property type="match status" value="1"/>
</dbReference>